<comment type="caution">
    <text evidence="5">The sequence shown here is derived from an EMBL/GenBank/DDBJ whole genome shotgun (WGS) entry which is preliminary data.</text>
</comment>
<sequence length="420" mass="44229">MTRGKRRLFHVAAFMFLCLAWAVSCSRNEAQQPCSDPLGCVTIAPGKPVRLGVIQSLSGKVAVIGQDQLRGFELALEKRGNKLLGREVSLLVEDTGCKPEGGAVSALKIVSDPAVLAIFGTTCSADAATAAQVMTEAGLSMISGNNSAPFLTSIGGQKAPKWQPGFFRTAPNEEFAGPAAARFAFEKLGLRLAAVINDGDIYTRGLTEGFRTEFERLGGKVALSATVNKGDANMAPVLEAVAVTGAQLVFFPLFQPEGNHVLAQARKTPGLENLVLMSDGALIDQSFLDAVSSAAVGMYFVGPTPPPQGPEVAALTAQYVQKFKQDPPTDYWLSAYDAAGILFAAIEKAAQKGPGGSVRIGRQALRDALYATRDHKGVGGLLACNEFGDCARPSFNVLRLEDSSQGVKGLKANVVFTHAP</sequence>
<evidence type="ECO:0000256" key="2">
    <source>
        <dbReference type="ARBA" id="ARBA00022729"/>
    </source>
</evidence>
<feature type="signal peptide" evidence="3">
    <location>
        <begin position="1"/>
        <end position="22"/>
    </location>
</feature>
<evidence type="ECO:0000256" key="1">
    <source>
        <dbReference type="ARBA" id="ARBA00010062"/>
    </source>
</evidence>
<feature type="chain" id="PRO_5028889589" evidence="3">
    <location>
        <begin position="23"/>
        <end position="420"/>
    </location>
</feature>
<dbReference type="InterPro" id="IPR028082">
    <property type="entry name" value="Peripla_BP_I"/>
</dbReference>
<proteinExistence type="inferred from homology"/>
<dbReference type="SUPFAM" id="SSF53822">
    <property type="entry name" value="Periplasmic binding protein-like I"/>
    <property type="match status" value="1"/>
</dbReference>
<feature type="domain" description="Leucine-binding protein" evidence="4">
    <location>
        <begin position="48"/>
        <end position="380"/>
    </location>
</feature>
<dbReference type="Proteomes" id="UP000494245">
    <property type="component" value="Unassembled WGS sequence"/>
</dbReference>
<evidence type="ECO:0000313" key="6">
    <source>
        <dbReference type="Proteomes" id="UP000494245"/>
    </source>
</evidence>
<reference evidence="5 6" key="2">
    <citation type="submission" date="2020-05" db="EMBL/GenBank/DDBJ databases">
        <title>Draft genome sequence of Desulfovibrio sp. strainFSS-1.</title>
        <authorList>
            <person name="Shimoshige H."/>
            <person name="Kobayashi H."/>
            <person name="Maekawa T."/>
        </authorList>
    </citation>
    <scope>NUCLEOTIDE SEQUENCE [LARGE SCALE GENOMIC DNA]</scope>
    <source>
        <strain evidence="5 6">SIID29052-01</strain>
    </source>
</reference>
<keyword evidence="6" id="KW-1185">Reference proteome</keyword>
<evidence type="ECO:0000313" key="5">
    <source>
        <dbReference type="EMBL" id="GFK94542.1"/>
    </source>
</evidence>
<evidence type="ECO:0000256" key="3">
    <source>
        <dbReference type="SAM" id="SignalP"/>
    </source>
</evidence>
<name>A0A6V8LPQ5_9BACT</name>
<dbReference type="EMBL" id="BLTE01000010">
    <property type="protein sequence ID" value="GFK94542.1"/>
    <property type="molecule type" value="Genomic_DNA"/>
</dbReference>
<gene>
    <name evidence="5" type="primary">braC_8</name>
    <name evidence="5" type="ORF">NNJEOMEG_02388</name>
</gene>
<protein>
    <submittedName>
        <fullName evidence="5">Leucine-, isoleucine-, valine-, threonine-, and alanine-binding protein</fullName>
    </submittedName>
</protein>
<dbReference type="Gene3D" id="3.40.50.2300">
    <property type="match status" value="2"/>
</dbReference>
<dbReference type="PANTHER" id="PTHR30483">
    <property type="entry name" value="LEUCINE-SPECIFIC-BINDING PROTEIN"/>
    <property type="match status" value="1"/>
</dbReference>
<dbReference type="PROSITE" id="PS51257">
    <property type="entry name" value="PROKAR_LIPOPROTEIN"/>
    <property type="match status" value="1"/>
</dbReference>
<accession>A0A6V8LPQ5</accession>
<dbReference type="CDD" id="cd06342">
    <property type="entry name" value="PBP1_ABC_LIVBP-like"/>
    <property type="match status" value="1"/>
</dbReference>
<dbReference type="AlphaFoldDB" id="A0A6V8LPQ5"/>
<organism evidence="5 6">
    <name type="scientific">Fundidesulfovibrio magnetotacticus</name>
    <dbReference type="NCBI Taxonomy" id="2730080"/>
    <lineage>
        <taxon>Bacteria</taxon>
        <taxon>Pseudomonadati</taxon>
        <taxon>Thermodesulfobacteriota</taxon>
        <taxon>Desulfovibrionia</taxon>
        <taxon>Desulfovibrionales</taxon>
        <taxon>Desulfovibrionaceae</taxon>
        <taxon>Fundidesulfovibrio</taxon>
    </lineage>
</organism>
<dbReference type="InterPro" id="IPR051010">
    <property type="entry name" value="BCAA_transport"/>
</dbReference>
<keyword evidence="2 3" id="KW-0732">Signal</keyword>
<reference evidence="5 6" key="1">
    <citation type="submission" date="2020-04" db="EMBL/GenBank/DDBJ databases">
        <authorList>
            <consortium name="Desulfovibrio sp. FSS-1 genome sequencing consortium"/>
            <person name="Shimoshige H."/>
            <person name="Kobayashi H."/>
            <person name="Maekawa T."/>
        </authorList>
    </citation>
    <scope>NUCLEOTIDE SEQUENCE [LARGE SCALE GENOMIC DNA]</scope>
    <source>
        <strain evidence="5 6">SIID29052-01</strain>
    </source>
</reference>
<comment type="similarity">
    <text evidence="1">Belongs to the leucine-binding protein family.</text>
</comment>
<dbReference type="InterPro" id="IPR028081">
    <property type="entry name" value="Leu-bd"/>
</dbReference>
<evidence type="ECO:0000259" key="4">
    <source>
        <dbReference type="Pfam" id="PF13458"/>
    </source>
</evidence>
<dbReference type="PANTHER" id="PTHR30483:SF6">
    <property type="entry name" value="PERIPLASMIC BINDING PROTEIN OF ABC TRANSPORTER FOR NATURAL AMINO ACIDS"/>
    <property type="match status" value="1"/>
</dbReference>
<dbReference type="Pfam" id="PF13458">
    <property type="entry name" value="Peripla_BP_6"/>
    <property type="match status" value="1"/>
</dbReference>